<accession>A0A372ZV75</accession>
<evidence type="ECO:0000313" key="3">
    <source>
        <dbReference type="Proteomes" id="UP000263377"/>
    </source>
</evidence>
<dbReference type="Proteomes" id="UP000263377">
    <property type="component" value="Unassembled WGS sequence"/>
</dbReference>
<dbReference type="Pfam" id="PF04149">
    <property type="entry name" value="DUF397"/>
    <property type="match status" value="1"/>
</dbReference>
<sequence length="61" mass="6767">MENLHWKRPEACPDGNSCPEVSIAPDAVYVRSSLLPDAIAQLTPDEWRDLVSAIRAGEFDL</sequence>
<comment type="caution">
    <text evidence="2">The sequence shown here is derived from an EMBL/GenBank/DDBJ whole genome shotgun (WGS) entry which is preliminary data.</text>
</comment>
<name>A0A372ZV75_9ACTN</name>
<evidence type="ECO:0000259" key="1">
    <source>
        <dbReference type="Pfam" id="PF04149"/>
    </source>
</evidence>
<dbReference type="RefSeq" id="WP_117487962.1">
    <property type="nucleotide sequence ID" value="NZ_QVIG01000001.1"/>
</dbReference>
<organism evidence="2 3">
    <name type="scientific">Kitasatospora xanthocidica</name>
    <dbReference type="NCBI Taxonomy" id="83382"/>
    <lineage>
        <taxon>Bacteria</taxon>
        <taxon>Bacillati</taxon>
        <taxon>Actinomycetota</taxon>
        <taxon>Actinomycetes</taxon>
        <taxon>Kitasatosporales</taxon>
        <taxon>Streptomycetaceae</taxon>
        <taxon>Kitasatospora</taxon>
    </lineage>
</organism>
<proteinExistence type="predicted"/>
<evidence type="ECO:0000313" key="2">
    <source>
        <dbReference type="EMBL" id="RGD59808.1"/>
    </source>
</evidence>
<gene>
    <name evidence="2" type="ORF">DR950_20285</name>
</gene>
<dbReference type="EMBL" id="QVIG01000001">
    <property type="protein sequence ID" value="RGD59808.1"/>
    <property type="molecule type" value="Genomic_DNA"/>
</dbReference>
<feature type="domain" description="DUF397" evidence="1">
    <location>
        <begin position="4"/>
        <end position="55"/>
    </location>
</feature>
<dbReference type="InterPro" id="IPR007278">
    <property type="entry name" value="DUF397"/>
</dbReference>
<keyword evidence="3" id="KW-1185">Reference proteome</keyword>
<dbReference type="AlphaFoldDB" id="A0A372ZV75"/>
<protein>
    <submittedName>
        <fullName evidence="2">DUF397 domain-containing protein</fullName>
    </submittedName>
</protein>
<reference evidence="2 3" key="1">
    <citation type="submission" date="2018-08" db="EMBL/GenBank/DDBJ databases">
        <title>Diversity &amp; Physiological Properties of Lignin-Decomposing Actinobacteria from Soil.</title>
        <authorList>
            <person name="Roh S.G."/>
            <person name="Kim S.B."/>
        </authorList>
    </citation>
    <scope>NUCLEOTIDE SEQUENCE [LARGE SCALE GENOMIC DNA]</scope>
    <source>
        <strain evidence="2 3">MMS17-GH009</strain>
    </source>
</reference>